<gene>
    <name evidence="2" type="ORF">Pmar_PMAR022754</name>
</gene>
<keyword evidence="3" id="KW-1185">Reference proteome</keyword>
<proteinExistence type="predicted"/>
<evidence type="ECO:0000256" key="1">
    <source>
        <dbReference type="SAM" id="MobiDB-lite"/>
    </source>
</evidence>
<dbReference type="GeneID" id="9049659"/>
<dbReference type="AlphaFoldDB" id="C5LTH7"/>
<dbReference type="Proteomes" id="UP000007800">
    <property type="component" value="Unassembled WGS sequence"/>
</dbReference>
<evidence type="ECO:0000313" key="2">
    <source>
        <dbReference type="EMBL" id="EEQ99968.1"/>
    </source>
</evidence>
<name>C5LTH7_PERM5</name>
<dbReference type="InParanoid" id="C5LTH7"/>
<dbReference type="RefSeq" id="XP_002767251.1">
    <property type="nucleotide sequence ID" value="XM_002767205.1"/>
</dbReference>
<accession>C5LTH7</accession>
<organism evidence="3">
    <name type="scientific">Perkinsus marinus (strain ATCC 50983 / TXsc)</name>
    <dbReference type="NCBI Taxonomy" id="423536"/>
    <lineage>
        <taxon>Eukaryota</taxon>
        <taxon>Sar</taxon>
        <taxon>Alveolata</taxon>
        <taxon>Perkinsozoa</taxon>
        <taxon>Perkinsea</taxon>
        <taxon>Perkinsida</taxon>
        <taxon>Perkinsidae</taxon>
        <taxon>Perkinsus</taxon>
    </lineage>
</organism>
<reference evidence="2 3" key="1">
    <citation type="submission" date="2008-07" db="EMBL/GenBank/DDBJ databases">
        <authorList>
            <person name="El-Sayed N."/>
            <person name="Caler E."/>
            <person name="Inman J."/>
            <person name="Amedeo P."/>
            <person name="Hass B."/>
            <person name="Wortman J."/>
        </authorList>
    </citation>
    <scope>NUCLEOTIDE SEQUENCE [LARGE SCALE GENOMIC DNA]</scope>
    <source>
        <strain evidence="3">ATCC 50983 / TXsc</strain>
    </source>
</reference>
<sequence length="100" mass="11834">MAPSKQSHVMEESWPTEEEERQSSSSSYLRKMKRIRYRPARSRWGVHRGEQIRSGTQPAEKIVAEQMESAFRLGRFQRKHHSNELKRFPLLHTVEGNKSK</sequence>
<dbReference type="EMBL" id="GG685296">
    <property type="protein sequence ID" value="EEQ99968.1"/>
    <property type="molecule type" value="Genomic_DNA"/>
</dbReference>
<feature type="region of interest" description="Disordered" evidence="1">
    <location>
        <begin position="1"/>
        <end position="30"/>
    </location>
</feature>
<evidence type="ECO:0000313" key="3">
    <source>
        <dbReference type="Proteomes" id="UP000007800"/>
    </source>
</evidence>
<protein>
    <submittedName>
        <fullName evidence="2">Uncharacterized protein</fullName>
    </submittedName>
</protein>